<dbReference type="Gene3D" id="1.25.40.20">
    <property type="entry name" value="Ankyrin repeat-containing domain"/>
    <property type="match status" value="1"/>
</dbReference>
<dbReference type="EMBL" id="BLXT01003657">
    <property type="protein sequence ID" value="GFO02810.1"/>
    <property type="molecule type" value="Genomic_DNA"/>
</dbReference>
<dbReference type="Pfam" id="PF12796">
    <property type="entry name" value="Ank_2"/>
    <property type="match status" value="1"/>
</dbReference>
<name>A0AAV4A607_9GAST</name>
<feature type="compositionally biased region" description="Basic residues" evidence="4">
    <location>
        <begin position="142"/>
        <end position="162"/>
    </location>
</feature>
<dbReference type="AlphaFoldDB" id="A0AAV4A607"/>
<proteinExistence type="predicted"/>
<reference evidence="5 6" key="1">
    <citation type="journal article" date="2021" name="Elife">
        <title>Chloroplast acquisition without the gene transfer in kleptoplastic sea slugs, Plakobranchus ocellatus.</title>
        <authorList>
            <person name="Maeda T."/>
            <person name="Takahashi S."/>
            <person name="Yoshida T."/>
            <person name="Shimamura S."/>
            <person name="Takaki Y."/>
            <person name="Nagai Y."/>
            <person name="Toyoda A."/>
            <person name="Suzuki Y."/>
            <person name="Arimoto A."/>
            <person name="Ishii H."/>
            <person name="Satoh N."/>
            <person name="Nishiyama T."/>
            <person name="Hasebe M."/>
            <person name="Maruyama T."/>
            <person name="Minagawa J."/>
            <person name="Obokata J."/>
            <person name="Shigenobu S."/>
        </authorList>
    </citation>
    <scope>NUCLEOTIDE SEQUENCE [LARGE SCALE GENOMIC DNA]</scope>
</reference>
<dbReference type="Proteomes" id="UP000735302">
    <property type="component" value="Unassembled WGS sequence"/>
</dbReference>
<sequence>MDEKEREDRMAAAEALFMISHRGEKPQLPSRPRPTRRGKKQKVVDYDDITATKGKADTQTSKSRSRSLAKSNESANLLNERGRGRRGGSGSRGRGRGRVKAQNNSRRDRSYDGEPDNSQSIAMETENSTSPDSFDEEIPKPLKGKSKRKGGKTKARATKAQRKTSVASDTISAELKEPIDLAATKSDRQDTKDTSIIIYRPSESQQTSPSGNLPSLGLVSGFKQVSLATKSSTTTETTILPSFNLSEGNLLPSINLPSLPAELPFLQLPSQPTPNLSSLGDVVQPIDVDSQPDRGKSEKFLPLKKRKLHKTEESAGTPTTVAADSPVDGSSVSDTEERYDAVSPEPPRSPFTVQAPPIITMNTLMEIKTALQPDDDGDLPLHIAVVHENMRMVAKLISLMRIAGKHVDKFNKQQQTPLHLAIKLDFTEAVELLLKFGADVNAVDCSGSSAIHMAVQGRSTPILRLLLEKCPLAQLNNRNIEELLNIDGMESVNSFNGFRPVIQLQARLAVEFEPRITTGGIKSVSNFNGFRPVDQLRYNLNTELQ</sequence>
<dbReference type="InterPro" id="IPR036770">
    <property type="entry name" value="Ankyrin_rpt-contain_sf"/>
</dbReference>
<feature type="compositionally biased region" description="Basic and acidic residues" evidence="4">
    <location>
        <begin position="291"/>
        <end position="301"/>
    </location>
</feature>
<keyword evidence="6" id="KW-1185">Reference proteome</keyword>
<gene>
    <name evidence="5" type="ORF">PoB_002931500</name>
</gene>
<evidence type="ECO:0000256" key="3">
    <source>
        <dbReference type="PROSITE-ProRule" id="PRU00023"/>
    </source>
</evidence>
<feature type="compositionally biased region" description="Polar residues" evidence="4">
    <location>
        <begin position="314"/>
        <end position="333"/>
    </location>
</feature>
<keyword evidence="1" id="KW-0677">Repeat</keyword>
<dbReference type="GO" id="GO:0005829">
    <property type="term" value="C:cytosol"/>
    <property type="evidence" value="ECO:0007669"/>
    <property type="project" value="TreeGrafter"/>
</dbReference>
<accession>A0AAV4A607</accession>
<keyword evidence="2 3" id="KW-0040">ANK repeat</keyword>
<evidence type="ECO:0000256" key="1">
    <source>
        <dbReference type="ARBA" id="ARBA00022737"/>
    </source>
</evidence>
<dbReference type="GO" id="GO:0071356">
    <property type="term" value="P:cellular response to tumor necrosis factor"/>
    <property type="evidence" value="ECO:0007669"/>
    <property type="project" value="TreeGrafter"/>
</dbReference>
<dbReference type="SUPFAM" id="SSF48403">
    <property type="entry name" value="Ankyrin repeat"/>
    <property type="match status" value="1"/>
</dbReference>
<evidence type="ECO:0000256" key="4">
    <source>
        <dbReference type="SAM" id="MobiDB-lite"/>
    </source>
</evidence>
<feature type="compositionally biased region" description="Polar residues" evidence="4">
    <location>
        <begin position="57"/>
        <end position="77"/>
    </location>
</feature>
<feature type="region of interest" description="Disordered" evidence="4">
    <location>
        <begin position="17"/>
        <end position="171"/>
    </location>
</feature>
<comment type="caution">
    <text evidence="5">The sequence shown here is derived from an EMBL/GenBank/DDBJ whole genome shotgun (WGS) entry which is preliminary data.</text>
</comment>
<dbReference type="InterPro" id="IPR002110">
    <property type="entry name" value="Ankyrin_rpt"/>
</dbReference>
<feature type="region of interest" description="Disordered" evidence="4">
    <location>
        <begin position="286"/>
        <end position="354"/>
    </location>
</feature>
<evidence type="ECO:0000256" key="2">
    <source>
        <dbReference type="ARBA" id="ARBA00023043"/>
    </source>
</evidence>
<dbReference type="PROSITE" id="PS50297">
    <property type="entry name" value="ANK_REP_REGION"/>
    <property type="match status" value="1"/>
</dbReference>
<evidence type="ECO:0000313" key="6">
    <source>
        <dbReference type="Proteomes" id="UP000735302"/>
    </source>
</evidence>
<protein>
    <submittedName>
        <fullName evidence="5">Nuclear factor NF-kappa-b p100 subunit-like</fullName>
    </submittedName>
</protein>
<feature type="repeat" description="ANK" evidence="3">
    <location>
        <begin position="413"/>
        <end position="445"/>
    </location>
</feature>
<dbReference type="GO" id="GO:0051059">
    <property type="term" value="F:NF-kappaB binding"/>
    <property type="evidence" value="ECO:0007669"/>
    <property type="project" value="TreeGrafter"/>
</dbReference>
<dbReference type="PANTHER" id="PTHR46680:SF3">
    <property type="entry name" value="NF-KAPPA-B INHIBITOR CACTUS"/>
    <property type="match status" value="1"/>
</dbReference>
<organism evidence="5 6">
    <name type="scientific">Plakobranchus ocellatus</name>
    <dbReference type="NCBI Taxonomy" id="259542"/>
    <lineage>
        <taxon>Eukaryota</taxon>
        <taxon>Metazoa</taxon>
        <taxon>Spiralia</taxon>
        <taxon>Lophotrochozoa</taxon>
        <taxon>Mollusca</taxon>
        <taxon>Gastropoda</taxon>
        <taxon>Heterobranchia</taxon>
        <taxon>Euthyneura</taxon>
        <taxon>Panpulmonata</taxon>
        <taxon>Sacoglossa</taxon>
        <taxon>Placobranchoidea</taxon>
        <taxon>Plakobranchidae</taxon>
        <taxon>Plakobranchus</taxon>
    </lineage>
</organism>
<dbReference type="PANTHER" id="PTHR46680">
    <property type="entry name" value="NF-KAPPA-B INHIBITOR ALPHA"/>
    <property type="match status" value="1"/>
</dbReference>
<dbReference type="PROSITE" id="PS50088">
    <property type="entry name" value="ANK_REPEAT"/>
    <property type="match status" value="1"/>
</dbReference>
<dbReference type="SMART" id="SM00248">
    <property type="entry name" value="ANK"/>
    <property type="match status" value="3"/>
</dbReference>
<evidence type="ECO:0000313" key="5">
    <source>
        <dbReference type="EMBL" id="GFO02810.1"/>
    </source>
</evidence>
<dbReference type="InterPro" id="IPR051070">
    <property type="entry name" value="NF-kappa-B_inhibitor"/>
</dbReference>
<feature type="compositionally biased region" description="Polar residues" evidence="4">
    <location>
        <begin position="116"/>
        <end position="132"/>
    </location>
</feature>